<reference evidence="2 3" key="1">
    <citation type="submission" date="2020-08" db="EMBL/GenBank/DDBJ databases">
        <title>Genomic Encyclopedia of Type Strains, Phase IV (KMG-IV): sequencing the most valuable type-strain genomes for metagenomic binning, comparative biology and taxonomic classification.</title>
        <authorList>
            <person name="Goeker M."/>
        </authorList>
    </citation>
    <scope>NUCLEOTIDE SEQUENCE [LARGE SCALE GENOMIC DNA]</scope>
    <source>
        <strain evidence="2 3">YIM 65646</strain>
    </source>
</reference>
<dbReference type="Pfam" id="PF00583">
    <property type="entry name" value="Acetyltransf_1"/>
    <property type="match status" value="1"/>
</dbReference>
<evidence type="ECO:0000259" key="1">
    <source>
        <dbReference type="PROSITE" id="PS51186"/>
    </source>
</evidence>
<dbReference type="InterPro" id="IPR016181">
    <property type="entry name" value="Acyl_CoA_acyltransferase"/>
</dbReference>
<dbReference type="InterPro" id="IPR000182">
    <property type="entry name" value="GNAT_dom"/>
</dbReference>
<sequence>MPELDITLLDLDDATVVGEWFALRERSFALDLPDDPAPDRDDVITSITHPRPGLVPEEWVALLDGHVVASMRLGFHTIENRHIAQVGGCVDPGHRRRGIGRALWNHALDRMRAKGCTVVQATAFVPAEGGADRDRNGSDFLTAMGAEVKLHEVRRRVELSTVDEEANGALLADAWNHAEGYELRRWVNFTPADLIDDVAYLDGRVLTDSPTGELDVEAFKVDAARVRDAEAAAAARRRVGIHVALVHAESGRVAAWSCLAHGADHKGFASHGVTIVDPDHRGRRLGTVVKLELHRYAKAVTPGLRVVDTYNAADNGHMIRINELVGFRPLDAVAEFQGDVKP</sequence>
<dbReference type="EMBL" id="JACHGT010000021">
    <property type="protein sequence ID" value="MBB6039378.1"/>
    <property type="molecule type" value="Genomic_DNA"/>
</dbReference>
<dbReference type="AlphaFoldDB" id="A0A841G0A4"/>
<organism evidence="2 3">
    <name type="scientific">Phytomonospora endophytica</name>
    <dbReference type="NCBI Taxonomy" id="714109"/>
    <lineage>
        <taxon>Bacteria</taxon>
        <taxon>Bacillati</taxon>
        <taxon>Actinomycetota</taxon>
        <taxon>Actinomycetes</taxon>
        <taxon>Micromonosporales</taxon>
        <taxon>Micromonosporaceae</taxon>
        <taxon>Phytomonospora</taxon>
    </lineage>
</organism>
<dbReference type="Proteomes" id="UP000548476">
    <property type="component" value="Unassembled WGS sequence"/>
</dbReference>
<dbReference type="PROSITE" id="PS51186">
    <property type="entry name" value="GNAT"/>
    <property type="match status" value="1"/>
</dbReference>
<evidence type="ECO:0000313" key="3">
    <source>
        <dbReference type="Proteomes" id="UP000548476"/>
    </source>
</evidence>
<evidence type="ECO:0000313" key="2">
    <source>
        <dbReference type="EMBL" id="MBB6039378.1"/>
    </source>
</evidence>
<keyword evidence="2" id="KW-0808">Transferase</keyword>
<keyword evidence="3" id="KW-1185">Reference proteome</keyword>
<dbReference type="CDD" id="cd04301">
    <property type="entry name" value="NAT_SF"/>
    <property type="match status" value="1"/>
</dbReference>
<dbReference type="Gene3D" id="3.40.630.30">
    <property type="match status" value="1"/>
</dbReference>
<dbReference type="GO" id="GO:0016747">
    <property type="term" value="F:acyltransferase activity, transferring groups other than amino-acyl groups"/>
    <property type="evidence" value="ECO:0007669"/>
    <property type="project" value="InterPro"/>
</dbReference>
<gene>
    <name evidence="2" type="ORF">HNR73_007272</name>
</gene>
<dbReference type="SUPFAM" id="SSF55729">
    <property type="entry name" value="Acyl-CoA N-acyltransferases (Nat)"/>
    <property type="match status" value="2"/>
</dbReference>
<accession>A0A841G0A4</accession>
<comment type="caution">
    <text evidence="2">The sequence shown here is derived from an EMBL/GenBank/DDBJ whole genome shotgun (WGS) entry which is preliminary data.</text>
</comment>
<feature type="domain" description="N-acetyltransferase" evidence="1">
    <location>
        <begin position="6"/>
        <end position="163"/>
    </location>
</feature>
<proteinExistence type="predicted"/>
<name>A0A841G0A4_9ACTN</name>
<dbReference type="RefSeq" id="WP_184792468.1">
    <property type="nucleotide sequence ID" value="NZ_BONT01000077.1"/>
</dbReference>
<protein>
    <submittedName>
        <fullName evidence="2">GNAT superfamily N-acetyltransferase</fullName>
    </submittedName>
</protein>